<feature type="region of interest" description="Disordered" evidence="4">
    <location>
        <begin position="1"/>
        <end position="29"/>
    </location>
</feature>
<dbReference type="Pfam" id="PF00023">
    <property type="entry name" value="Ank"/>
    <property type="match status" value="2"/>
</dbReference>
<gene>
    <name evidence="5" type="ORF">CLAFUR5_03959</name>
</gene>
<keyword evidence="5" id="KW-0808">Transferase</keyword>
<dbReference type="Proteomes" id="UP000756132">
    <property type="component" value="Chromosome 4"/>
</dbReference>
<dbReference type="KEGG" id="ffu:CLAFUR5_03959"/>
<dbReference type="PANTHER" id="PTHR24198:SF165">
    <property type="entry name" value="ANKYRIN REPEAT-CONTAINING PROTEIN-RELATED"/>
    <property type="match status" value="1"/>
</dbReference>
<reference evidence="5" key="1">
    <citation type="submission" date="2021-12" db="EMBL/GenBank/DDBJ databases">
        <authorList>
            <person name="Zaccaron A."/>
            <person name="Stergiopoulos I."/>
        </authorList>
    </citation>
    <scope>NUCLEOTIDE SEQUENCE</scope>
    <source>
        <strain evidence="5">Race5_Kim</strain>
    </source>
</reference>
<dbReference type="OrthoDB" id="3649665at2759"/>
<protein>
    <submittedName>
        <fullName evidence="5">Kinase D-interacting substrate</fullName>
    </submittedName>
</protein>
<organism evidence="5 6">
    <name type="scientific">Passalora fulva</name>
    <name type="common">Tomato leaf mold</name>
    <name type="synonym">Cladosporium fulvum</name>
    <dbReference type="NCBI Taxonomy" id="5499"/>
    <lineage>
        <taxon>Eukaryota</taxon>
        <taxon>Fungi</taxon>
        <taxon>Dikarya</taxon>
        <taxon>Ascomycota</taxon>
        <taxon>Pezizomycotina</taxon>
        <taxon>Dothideomycetes</taxon>
        <taxon>Dothideomycetidae</taxon>
        <taxon>Mycosphaerellales</taxon>
        <taxon>Mycosphaerellaceae</taxon>
        <taxon>Fulvia</taxon>
    </lineage>
</organism>
<proteinExistence type="predicted"/>
<keyword evidence="6" id="KW-1185">Reference proteome</keyword>
<dbReference type="InterPro" id="IPR002110">
    <property type="entry name" value="Ankyrin_rpt"/>
</dbReference>
<keyword evidence="2 3" id="KW-0040">ANK repeat</keyword>
<dbReference type="PROSITE" id="PS50297">
    <property type="entry name" value="ANK_REP_REGION"/>
    <property type="match status" value="2"/>
</dbReference>
<reference evidence="5" key="2">
    <citation type="journal article" date="2022" name="Microb. Genom.">
        <title>A chromosome-scale genome assembly of the tomato pathogen Cladosporium fulvum reveals a compartmentalized genome architecture and the presence of a dispensable chromosome.</title>
        <authorList>
            <person name="Zaccaron A.Z."/>
            <person name="Chen L.H."/>
            <person name="Samaras A."/>
            <person name="Stergiopoulos I."/>
        </authorList>
    </citation>
    <scope>NUCLEOTIDE SEQUENCE</scope>
    <source>
        <strain evidence="5">Race5_Kim</strain>
    </source>
</reference>
<name>A0A9Q8LGQ6_PASFU</name>
<evidence type="ECO:0000313" key="5">
    <source>
        <dbReference type="EMBL" id="UJO16313.1"/>
    </source>
</evidence>
<dbReference type="Pfam" id="PF12796">
    <property type="entry name" value="Ank_2"/>
    <property type="match status" value="1"/>
</dbReference>
<keyword evidence="5" id="KW-0418">Kinase</keyword>
<evidence type="ECO:0000313" key="6">
    <source>
        <dbReference type="Proteomes" id="UP000756132"/>
    </source>
</evidence>
<dbReference type="GO" id="GO:0016301">
    <property type="term" value="F:kinase activity"/>
    <property type="evidence" value="ECO:0007669"/>
    <property type="project" value="UniProtKB-KW"/>
</dbReference>
<dbReference type="GeneID" id="71983837"/>
<feature type="repeat" description="ANK" evidence="3">
    <location>
        <begin position="23"/>
        <end position="55"/>
    </location>
</feature>
<dbReference type="PRINTS" id="PR01415">
    <property type="entry name" value="ANKYRIN"/>
</dbReference>
<evidence type="ECO:0000256" key="2">
    <source>
        <dbReference type="ARBA" id="ARBA00023043"/>
    </source>
</evidence>
<evidence type="ECO:0000256" key="4">
    <source>
        <dbReference type="SAM" id="MobiDB-lite"/>
    </source>
</evidence>
<feature type="repeat" description="ANK" evidence="3">
    <location>
        <begin position="196"/>
        <end position="225"/>
    </location>
</feature>
<dbReference type="PANTHER" id="PTHR24198">
    <property type="entry name" value="ANKYRIN REPEAT AND PROTEIN KINASE DOMAIN-CONTAINING PROTEIN"/>
    <property type="match status" value="1"/>
</dbReference>
<evidence type="ECO:0000256" key="3">
    <source>
        <dbReference type="PROSITE-ProRule" id="PRU00023"/>
    </source>
</evidence>
<dbReference type="RefSeq" id="XP_047760679.1">
    <property type="nucleotide sequence ID" value="XM_047903107.1"/>
</dbReference>
<dbReference type="SUPFAM" id="SSF48403">
    <property type="entry name" value="Ankyrin repeat"/>
    <property type="match status" value="1"/>
</dbReference>
<dbReference type="InterPro" id="IPR036770">
    <property type="entry name" value="Ankyrin_rpt-contain_sf"/>
</dbReference>
<sequence length="323" mass="33372">MKGDQAELSAALGSSHDIEERSRSMTPLQSAAHSGHYDLLILLITGGANVNAAPSEFGCALQATISSVLYGSVPDKLGLRTGEQMSNKRAAQLEAVTFLLEHGADSNASGGEFGSPVAAAAAFGSPDIVKLLLASGASPDAPGGRLGCALQATCARGGMPVEWCVSLAQPEDYTEMLELLLQHGSQLNRVGGIYGTALEAAAFLGDMSTVSRLLEEGADVNIRAGKYGSALGAAADQGHIGVVEKLLEAGARANAGAAVHPNDDWVKWKPEPISSLFLKYGAPLPSATVPVEERNILEPESPATLALRNGHHDIARTLSTEGV</sequence>
<dbReference type="PROSITE" id="PS50088">
    <property type="entry name" value="ANK_REPEAT"/>
    <property type="match status" value="2"/>
</dbReference>
<dbReference type="AlphaFoldDB" id="A0A9Q8LGQ6"/>
<keyword evidence="1" id="KW-0677">Repeat</keyword>
<dbReference type="EMBL" id="CP090166">
    <property type="protein sequence ID" value="UJO16313.1"/>
    <property type="molecule type" value="Genomic_DNA"/>
</dbReference>
<dbReference type="SMART" id="SM00248">
    <property type="entry name" value="ANK"/>
    <property type="match status" value="6"/>
</dbReference>
<evidence type="ECO:0000256" key="1">
    <source>
        <dbReference type="ARBA" id="ARBA00022737"/>
    </source>
</evidence>
<dbReference type="Gene3D" id="1.25.40.20">
    <property type="entry name" value="Ankyrin repeat-containing domain"/>
    <property type="match status" value="2"/>
</dbReference>
<dbReference type="OMA" id="GANRIME"/>
<accession>A0A9Q8LGQ6</accession>